<dbReference type="AlphaFoldDB" id="A0A3B0XFT7"/>
<evidence type="ECO:0000313" key="3">
    <source>
        <dbReference type="EMBL" id="VAW67185.1"/>
    </source>
</evidence>
<evidence type="ECO:0000256" key="1">
    <source>
        <dbReference type="SAM" id="MobiDB-lite"/>
    </source>
</evidence>
<accession>A0A3B0XFT7</accession>
<dbReference type="Pfam" id="PF13511">
    <property type="entry name" value="DUF4124"/>
    <property type="match status" value="1"/>
</dbReference>
<gene>
    <name evidence="3" type="ORF">MNBD_GAMMA09-3047</name>
</gene>
<sequence length="159" mass="18052">MAINQQTHLKFIQLSIFLSTSIFCTTASIAGIYKWVDEQGNVHYSQQRPANASSEKMDVQKRAPRDESTYNRPGTQGKNKDTTTDSPSKTAKPEKKPETKAEKQRRLAACEQARKSLQTMESVGRIRAKDKNGDTVFLSQAQKEEKMKQSREMLTQHCK</sequence>
<protein>
    <recommendedName>
        <fullName evidence="2">DUF4124 domain-containing protein</fullName>
    </recommendedName>
</protein>
<feature type="region of interest" description="Disordered" evidence="1">
    <location>
        <begin position="45"/>
        <end position="108"/>
    </location>
</feature>
<dbReference type="EMBL" id="UOFI01000093">
    <property type="protein sequence ID" value="VAW67185.1"/>
    <property type="molecule type" value="Genomic_DNA"/>
</dbReference>
<name>A0A3B0XFT7_9ZZZZ</name>
<proteinExistence type="predicted"/>
<dbReference type="InterPro" id="IPR025392">
    <property type="entry name" value="DUF4124"/>
</dbReference>
<feature type="domain" description="DUF4124" evidence="2">
    <location>
        <begin position="23"/>
        <end position="66"/>
    </location>
</feature>
<evidence type="ECO:0000259" key="2">
    <source>
        <dbReference type="Pfam" id="PF13511"/>
    </source>
</evidence>
<reference evidence="3" key="1">
    <citation type="submission" date="2018-06" db="EMBL/GenBank/DDBJ databases">
        <authorList>
            <person name="Zhirakovskaya E."/>
        </authorList>
    </citation>
    <scope>NUCLEOTIDE SEQUENCE</scope>
</reference>
<feature type="compositionally biased region" description="Polar residues" evidence="1">
    <location>
        <begin position="45"/>
        <end position="54"/>
    </location>
</feature>
<feature type="compositionally biased region" description="Basic and acidic residues" evidence="1">
    <location>
        <begin position="55"/>
        <end position="69"/>
    </location>
</feature>
<feature type="compositionally biased region" description="Basic and acidic residues" evidence="1">
    <location>
        <begin position="91"/>
        <end position="105"/>
    </location>
</feature>
<organism evidence="3">
    <name type="scientific">hydrothermal vent metagenome</name>
    <dbReference type="NCBI Taxonomy" id="652676"/>
    <lineage>
        <taxon>unclassified sequences</taxon>
        <taxon>metagenomes</taxon>
        <taxon>ecological metagenomes</taxon>
    </lineage>
</organism>